<dbReference type="Proteomes" id="UP001595698">
    <property type="component" value="Unassembled WGS sequence"/>
</dbReference>
<reference evidence="4" key="1">
    <citation type="journal article" date="2019" name="Int. J. Syst. Evol. Microbiol.">
        <title>The Global Catalogue of Microorganisms (GCM) 10K type strain sequencing project: providing services to taxonomists for standard genome sequencing and annotation.</title>
        <authorList>
            <consortium name="The Broad Institute Genomics Platform"/>
            <consortium name="The Broad Institute Genome Sequencing Center for Infectious Disease"/>
            <person name="Wu L."/>
            <person name="Ma J."/>
        </authorList>
    </citation>
    <scope>NUCLEOTIDE SEQUENCE [LARGE SCALE GENOMIC DNA]</scope>
    <source>
        <strain evidence="4">TBRC 7912</strain>
    </source>
</reference>
<accession>A0ABV8FBZ6</accession>
<keyword evidence="4" id="KW-1185">Reference proteome</keyword>
<keyword evidence="2 3" id="KW-0456">Lyase</keyword>
<dbReference type="RefSeq" id="WP_386195129.1">
    <property type="nucleotide sequence ID" value="NZ_JBHSBC010000041.1"/>
</dbReference>
<evidence type="ECO:0000313" key="4">
    <source>
        <dbReference type="Proteomes" id="UP001595698"/>
    </source>
</evidence>
<dbReference type="PANTHER" id="PTHR30272:SF1">
    <property type="entry name" value="3-HYDROXYACYL-[ACYL-CARRIER-PROTEIN] DEHYDRATASE"/>
    <property type="match status" value="1"/>
</dbReference>
<comment type="caution">
    <text evidence="3">The sequence shown here is derived from an EMBL/GenBank/DDBJ whole genome shotgun (WGS) entry which is preliminary data.</text>
</comment>
<dbReference type="PANTHER" id="PTHR30272">
    <property type="entry name" value="3-HYDROXYACYL-[ACYL-CARRIER-PROTEIN] DEHYDRATASE"/>
    <property type="match status" value="1"/>
</dbReference>
<protein>
    <submittedName>
        <fullName evidence="3">3-hydroxyacyl-ACP dehydratase FabZ family protein</fullName>
        <ecNumber evidence="3">4.2.1.-</ecNumber>
    </submittedName>
</protein>
<dbReference type="Pfam" id="PF07977">
    <property type="entry name" value="FabA"/>
    <property type="match status" value="1"/>
</dbReference>
<dbReference type="CDD" id="cd01288">
    <property type="entry name" value="FabZ"/>
    <property type="match status" value="1"/>
</dbReference>
<dbReference type="SUPFAM" id="SSF54637">
    <property type="entry name" value="Thioesterase/thiol ester dehydrase-isomerase"/>
    <property type="match status" value="1"/>
</dbReference>
<organism evidence="3 4">
    <name type="scientific">Streptosporangium jomthongense</name>
    <dbReference type="NCBI Taxonomy" id="1193683"/>
    <lineage>
        <taxon>Bacteria</taxon>
        <taxon>Bacillati</taxon>
        <taxon>Actinomycetota</taxon>
        <taxon>Actinomycetes</taxon>
        <taxon>Streptosporangiales</taxon>
        <taxon>Streptosporangiaceae</taxon>
        <taxon>Streptosporangium</taxon>
    </lineage>
</organism>
<evidence type="ECO:0000313" key="3">
    <source>
        <dbReference type="EMBL" id="MFC3985114.1"/>
    </source>
</evidence>
<dbReference type="EMBL" id="JBHSBC010000041">
    <property type="protein sequence ID" value="MFC3985114.1"/>
    <property type="molecule type" value="Genomic_DNA"/>
</dbReference>
<dbReference type="EC" id="4.2.1.-" evidence="3"/>
<dbReference type="GO" id="GO:0016829">
    <property type="term" value="F:lyase activity"/>
    <property type="evidence" value="ECO:0007669"/>
    <property type="project" value="UniProtKB-KW"/>
</dbReference>
<gene>
    <name evidence="3" type="ORF">ACFOYY_33650</name>
</gene>
<name>A0ABV8FBZ6_9ACTN</name>
<proteinExistence type="inferred from homology"/>
<sequence length="163" mass="17727">MIGVDEIKRFIPHRYPILLLDRVTEVSPGRSLTAIKAVTCNEPYYRRVGADAGPRGHHYPSLLLLESWAQAASLLVLWEQPNPDVLSGKVVLGGVMKNVRFLRPVLPGEVLSHRVRLVRQVEDSSIVEGETLVGSEVVHEAGAVVSLRPAEVLRQAAPVGGAS</sequence>
<evidence type="ECO:0000256" key="1">
    <source>
        <dbReference type="ARBA" id="ARBA00009174"/>
    </source>
</evidence>
<evidence type="ECO:0000256" key="2">
    <source>
        <dbReference type="ARBA" id="ARBA00023239"/>
    </source>
</evidence>
<dbReference type="InterPro" id="IPR029069">
    <property type="entry name" value="HotDog_dom_sf"/>
</dbReference>
<comment type="similarity">
    <text evidence="1">Belongs to the thioester dehydratase family. FabZ subfamily.</text>
</comment>
<dbReference type="Gene3D" id="3.10.129.10">
    <property type="entry name" value="Hotdog Thioesterase"/>
    <property type="match status" value="1"/>
</dbReference>
<dbReference type="InterPro" id="IPR013114">
    <property type="entry name" value="FabA_FabZ"/>
</dbReference>